<organism evidence="2 3">
    <name type="scientific">Xenopus laevis</name>
    <name type="common">African clawed frog</name>
    <dbReference type="NCBI Taxonomy" id="8355"/>
    <lineage>
        <taxon>Eukaryota</taxon>
        <taxon>Metazoa</taxon>
        <taxon>Chordata</taxon>
        <taxon>Craniata</taxon>
        <taxon>Vertebrata</taxon>
        <taxon>Euteleostomi</taxon>
        <taxon>Amphibia</taxon>
        <taxon>Batrachia</taxon>
        <taxon>Anura</taxon>
        <taxon>Pipoidea</taxon>
        <taxon>Pipidae</taxon>
        <taxon>Xenopodinae</taxon>
        <taxon>Xenopus</taxon>
        <taxon>Xenopus</taxon>
    </lineage>
</organism>
<evidence type="ECO:0000256" key="1">
    <source>
        <dbReference type="SAM" id="Phobius"/>
    </source>
</evidence>
<gene>
    <name evidence="2" type="ORF">XELAEV_18006872mg</name>
</gene>
<dbReference type="Proteomes" id="UP000694892">
    <property type="component" value="Chromosome 1L"/>
</dbReference>
<reference evidence="3" key="1">
    <citation type="journal article" date="2016" name="Nature">
        <title>Genome evolution in the allotetraploid frog Xenopus laevis.</title>
        <authorList>
            <person name="Session A.M."/>
            <person name="Uno Y."/>
            <person name="Kwon T."/>
            <person name="Chapman J.A."/>
            <person name="Toyoda A."/>
            <person name="Takahashi S."/>
            <person name="Fukui A."/>
            <person name="Hikosaka A."/>
            <person name="Suzuki A."/>
            <person name="Kondo M."/>
            <person name="van Heeringen S.J."/>
            <person name="Quigley I."/>
            <person name="Heinz S."/>
            <person name="Ogino H."/>
            <person name="Ochi H."/>
            <person name="Hellsten U."/>
            <person name="Lyons J.B."/>
            <person name="Simakov O."/>
            <person name="Putnam N."/>
            <person name="Stites J."/>
            <person name="Kuroki Y."/>
            <person name="Tanaka T."/>
            <person name="Michiue T."/>
            <person name="Watanabe M."/>
            <person name="Bogdanovic O."/>
            <person name="Lister R."/>
            <person name="Georgiou G."/>
            <person name="Paranjpe S.S."/>
            <person name="van Kruijsbergen I."/>
            <person name="Shu S."/>
            <person name="Carlson J."/>
            <person name="Kinoshita T."/>
            <person name="Ohta Y."/>
            <person name="Mawaribuchi S."/>
            <person name="Jenkins J."/>
            <person name="Grimwood J."/>
            <person name="Schmutz J."/>
            <person name="Mitros T."/>
            <person name="Mozaffari S.V."/>
            <person name="Suzuki Y."/>
            <person name="Haramoto Y."/>
            <person name="Yamamoto T.S."/>
            <person name="Takagi C."/>
            <person name="Heald R."/>
            <person name="Miller K."/>
            <person name="Haudenschild C."/>
            <person name="Kitzman J."/>
            <person name="Nakayama T."/>
            <person name="Izutsu Y."/>
            <person name="Robert J."/>
            <person name="Fortriede J."/>
            <person name="Burns K."/>
            <person name="Lotay V."/>
            <person name="Karimi K."/>
            <person name="Yasuoka Y."/>
            <person name="Dichmann D.S."/>
            <person name="Flajnik M.F."/>
            <person name="Houston D.W."/>
            <person name="Shendure J."/>
            <person name="DuPasquier L."/>
            <person name="Vize P.D."/>
            <person name="Zorn A.M."/>
            <person name="Ito M."/>
            <person name="Marcotte E.M."/>
            <person name="Wallingford J.B."/>
            <person name="Ito Y."/>
            <person name="Asashima M."/>
            <person name="Ueno N."/>
            <person name="Matsuda Y."/>
            <person name="Veenstra G.J."/>
            <person name="Fujiyama A."/>
            <person name="Harland R.M."/>
            <person name="Taira M."/>
            <person name="Rokhsar D.S."/>
        </authorList>
    </citation>
    <scope>NUCLEOTIDE SEQUENCE [LARGE SCALE GENOMIC DNA]</scope>
    <source>
        <strain evidence="3">J</strain>
    </source>
</reference>
<accession>A0A974I4L5</accession>
<evidence type="ECO:0000313" key="2">
    <source>
        <dbReference type="EMBL" id="OCU01089.1"/>
    </source>
</evidence>
<name>A0A974I4L5_XENLA</name>
<keyword evidence="1" id="KW-0472">Membrane</keyword>
<keyword evidence="1" id="KW-1133">Transmembrane helix</keyword>
<keyword evidence="1" id="KW-0812">Transmembrane</keyword>
<evidence type="ECO:0000313" key="3">
    <source>
        <dbReference type="Proteomes" id="UP000694892"/>
    </source>
</evidence>
<dbReference type="EMBL" id="CM004466">
    <property type="protein sequence ID" value="OCU01089.1"/>
    <property type="molecule type" value="Genomic_DNA"/>
</dbReference>
<feature type="transmembrane region" description="Helical" evidence="1">
    <location>
        <begin position="12"/>
        <end position="32"/>
    </location>
</feature>
<protein>
    <submittedName>
        <fullName evidence="2">Uncharacterized protein</fullName>
    </submittedName>
</protein>
<dbReference type="AlphaFoldDB" id="A0A974I4L5"/>
<feature type="transmembrane region" description="Helical" evidence="1">
    <location>
        <begin position="38"/>
        <end position="56"/>
    </location>
</feature>
<sequence>MYLYSANIFRIAVIHTVGHFFFSSGTPLPLLLLLHRKYTVVALLDSFYSASLLMLGLKSVWCRGVSLLLHKAAIFDMLVTFGFIPNLARLNNCPIYSSSIKLSWIVIQKKDCSTAILESQMHLSSMLECMIH</sequence>
<proteinExistence type="predicted"/>